<dbReference type="FunFam" id="3.30.470.20:FF:000026">
    <property type="entry name" value="Carbamoyl-phosphate synthase large chain"/>
    <property type="match status" value="1"/>
</dbReference>
<keyword evidence="11" id="KW-0665">Pyrimidine biosynthesis</keyword>
<dbReference type="GO" id="GO:0044205">
    <property type="term" value="P:'de novo' UMP biosynthetic process"/>
    <property type="evidence" value="ECO:0007669"/>
    <property type="project" value="UniProtKB-UniPathway"/>
</dbReference>
<dbReference type="SUPFAM" id="SSF52335">
    <property type="entry name" value="Methylglyoxal synthase-like"/>
    <property type="match status" value="1"/>
</dbReference>
<evidence type="ECO:0000256" key="6">
    <source>
        <dbReference type="ARBA" id="ARBA00022723"/>
    </source>
</evidence>
<dbReference type="EC" id="6.3.5.5" evidence="18"/>
<comment type="pathway">
    <text evidence="1">Amino-acid biosynthesis; L-arginine biosynthesis; carbamoyl phosphate from bicarbonate: step 1/1.</text>
</comment>
<dbReference type="PANTHER" id="PTHR11405:SF53">
    <property type="entry name" value="CARBAMOYL-PHOSPHATE SYNTHASE [AMMONIA], MITOCHONDRIAL"/>
    <property type="match status" value="1"/>
</dbReference>
<dbReference type="InterPro" id="IPR033937">
    <property type="entry name" value="MGS_CPS_CarB"/>
</dbReference>
<evidence type="ECO:0000313" key="18">
    <source>
        <dbReference type="EMBL" id="OBX38301.1"/>
    </source>
</evidence>
<dbReference type="GO" id="GO:0006526">
    <property type="term" value="P:L-arginine biosynthetic process"/>
    <property type="evidence" value="ECO:0007669"/>
    <property type="project" value="UniProtKB-KW"/>
</dbReference>
<feature type="domain" description="ATP-grasp" evidence="16">
    <location>
        <begin position="23"/>
        <end position="146"/>
    </location>
</feature>
<dbReference type="PANTHER" id="PTHR11405">
    <property type="entry name" value="CARBAMOYLTRANSFERASE FAMILY MEMBER"/>
    <property type="match status" value="1"/>
</dbReference>
<keyword evidence="3" id="KW-0055">Arginine biosynthesis</keyword>
<evidence type="ECO:0000256" key="11">
    <source>
        <dbReference type="ARBA" id="ARBA00022975"/>
    </source>
</evidence>
<evidence type="ECO:0000256" key="2">
    <source>
        <dbReference type="ARBA" id="ARBA00009799"/>
    </source>
</evidence>
<keyword evidence="10" id="KW-0460">Magnesium</keyword>
<dbReference type="InterPro" id="IPR011761">
    <property type="entry name" value="ATP-grasp"/>
</dbReference>
<dbReference type="InterPro" id="IPR005483">
    <property type="entry name" value="CPSase_dom"/>
</dbReference>
<dbReference type="GO" id="GO:0006541">
    <property type="term" value="P:glutamine metabolic process"/>
    <property type="evidence" value="ECO:0007669"/>
    <property type="project" value="TreeGrafter"/>
</dbReference>
<evidence type="ECO:0000259" key="17">
    <source>
        <dbReference type="PROSITE" id="PS51855"/>
    </source>
</evidence>
<evidence type="ECO:0000256" key="12">
    <source>
        <dbReference type="ARBA" id="ARBA00023211"/>
    </source>
</evidence>
<dbReference type="PRINTS" id="PR00098">
    <property type="entry name" value="CPSASE"/>
</dbReference>
<keyword evidence="12" id="KW-0464">Manganese</keyword>
<dbReference type="Pfam" id="PF02786">
    <property type="entry name" value="CPSase_L_D2"/>
    <property type="match status" value="1"/>
</dbReference>
<evidence type="ECO:0000259" key="16">
    <source>
        <dbReference type="PROSITE" id="PS50975"/>
    </source>
</evidence>
<evidence type="ECO:0000256" key="1">
    <source>
        <dbReference type="ARBA" id="ARBA00005077"/>
    </source>
</evidence>
<evidence type="ECO:0000256" key="13">
    <source>
        <dbReference type="ARBA" id="ARBA00047359"/>
    </source>
</evidence>
<evidence type="ECO:0000256" key="14">
    <source>
        <dbReference type="ARBA" id="ARBA00048816"/>
    </source>
</evidence>
<evidence type="ECO:0000256" key="9">
    <source>
        <dbReference type="ARBA" id="ARBA00022840"/>
    </source>
</evidence>
<dbReference type="GO" id="GO:0004088">
    <property type="term" value="F:carbamoyl-phosphate synthase (glutamine-hydrolyzing) activity"/>
    <property type="evidence" value="ECO:0007669"/>
    <property type="project" value="UniProtKB-EC"/>
</dbReference>
<dbReference type="PATRIC" id="fig|2746.7.peg.2765"/>
<evidence type="ECO:0000313" key="19">
    <source>
        <dbReference type="Proteomes" id="UP000092504"/>
    </source>
</evidence>
<comment type="catalytic activity">
    <reaction evidence="13">
        <text>hydrogencarbonate + NH4(+) + 2 ATP = carbamoyl phosphate + 2 ADP + phosphate + 2 H(+)</text>
        <dbReference type="Rhea" id="RHEA:18029"/>
        <dbReference type="ChEBI" id="CHEBI:15378"/>
        <dbReference type="ChEBI" id="CHEBI:17544"/>
        <dbReference type="ChEBI" id="CHEBI:28938"/>
        <dbReference type="ChEBI" id="CHEBI:30616"/>
        <dbReference type="ChEBI" id="CHEBI:43474"/>
        <dbReference type="ChEBI" id="CHEBI:58228"/>
        <dbReference type="ChEBI" id="CHEBI:456216"/>
        <dbReference type="EC" id="6.3.4.16"/>
    </reaction>
</comment>
<evidence type="ECO:0000256" key="15">
    <source>
        <dbReference type="PROSITE-ProRule" id="PRU00409"/>
    </source>
</evidence>
<dbReference type="InterPro" id="IPR011607">
    <property type="entry name" value="MGS-like_dom"/>
</dbReference>
<dbReference type="GO" id="GO:0005737">
    <property type="term" value="C:cytoplasm"/>
    <property type="evidence" value="ECO:0007669"/>
    <property type="project" value="TreeGrafter"/>
</dbReference>
<dbReference type="SUPFAM" id="SSF56059">
    <property type="entry name" value="Glutathione synthetase ATP-binding domain-like"/>
    <property type="match status" value="1"/>
</dbReference>
<gene>
    <name evidence="18" type="primary">carB_1</name>
    <name evidence="18" type="ORF">A8U91_02699</name>
</gene>
<reference evidence="18 19" key="1">
    <citation type="submission" date="2016-06" db="EMBL/GenBank/DDBJ databases">
        <title>Genome sequence of halotolerant plant growth promoting strain of Halomonas elongata HEK1 isolated from salterns of Rann of Kutch, Gujarat, India.</title>
        <authorList>
            <person name="Gaba S."/>
            <person name="Singh R.N."/>
            <person name="Abrol S."/>
            <person name="Kaushik R."/>
            <person name="Saxena A.K."/>
        </authorList>
    </citation>
    <scope>NUCLEOTIDE SEQUENCE [LARGE SCALE GENOMIC DNA]</scope>
    <source>
        <strain evidence="18 19">HEK1</strain>
    </source>
</reference>
<dbReference type="GO" id="GO:0005524">
    <property type="term" value="F:ATP binding"/>
    <property type="evidence" value="ECO:0007669"/>
    <property type="project" value="UniProtKB-UniRule"/>
</dbReference>
<dbReference type="AlphaFoldDB" id="A0A1B8P7T8"/>
<name>A0A1B8P7T8_HALEL</name>
<evidence type="ECO:0000256" key="7">
    <source>
        <dbReference type="ARBA" id="ARBA00022737"/>
    </source>
</evidence>
<keyword evidence="6" id="KW-0479">Metal-binding</keyword>
<evidence type="ECO:0000256" key="3">
    <source>
        <dbReference type="ARBA" id="ARBA00022571"/>
    </source>
</evidence>
<proteinExistence type="inferred from homology"/>
<dbReference type="InterPro" id="IPR005479">
    <property type="entry name" value="CPAse_ATP-bd"/>
</dbReference>
<evidence type="ECO:0000256" key="4">
    <source>
        <dbReference type="ARBA" id="ARBA00022598"/>
    </source>
</evidence>
<dbReference type="GO" id="GO:0046872">
    <property type="term" value="F:metal ion binding"/>
    <property type="evidence" value="ECO:0007669"/>
    <property type="project" value="UniProtKB-KW"/>
</dbReference>
<protein>
    <submittedName>
        <fullName evidence="18">Carbamoyl-phosphate synthase large chain</fullName>
        <ecNumber evidence="18">6.3.5.5</ecNumber>
    </submittedName>
</protein>
<organism evidence="18 19">
    <name type="scientific">Halomonas elongata</name>
    <dbReference type="NCBI Taxonomy" id="2746"/>
    <lineage>
        <taxon>Bacteria</taxon>
        <taxon>Pseudomonadati</taxon>
        <taxon>Pseudomonadota</taxon>
        <taxon>Gammaproteobacteria</taxon>
        <taxon>Oceanospirillales</taxon>
        <taxon>Halomonadaceae</taxon>
        <taxon>Halomonas</taxon>
    </lineage>
</organism>
<feature type="domain" description="MGS-like" evidence="17">
    <location>
        <begin position="213"/>
        <end position="353"/>
    </location>
</feature>
<comment type="catalytic activity">
    <reaction evidence="14">
        <text>hydrogencarbonate + L-glutamine + 2 ATP + H2O = carbamoyl phosphate + L-glutamate + 2 ADP + phosphate + 2 H(+)</text>
        <dbReference type="Rhea" id="RHEA:18633"/>
        <dbReference type="ChEBI" id="CHEBI:15377"/>
        <dbReference type="ChEBI" id="CHEBI:15378"/>
        <dbReference type="ChEBI" id="CHEBI:17544"/>
        <dbReference type="ChEBI" id="CHEBI:29985"/>
        <dbReference type="ChEBI" id="CHEBI:30616"/>
        <dbReference type="ChEBI" id="CHEBI:43474"/>
        <dbReference type="ChEBI" id="CHEBI:58228"/>
        <dbReference type="ChEBI" id="CHEBI:58359"/>
        <dbReference type="ChEBI" id="CHEBI:456216"/>
        <dbReference type="EC" id="6.3.5.5"/>
    </reaction>
</comment>
<evidence type="ECO:0000256" key="8">
    <source>
        <dbReference type="ARBA" id="ARBA00022741"/>
    </source>
</evidence>
<dbReference type="CDD" id="cd01424">
    <property type="entry name" value="MGS_CPS_II"/>
    <property type="match status" value="1"/>
</dbReference>
<dbReference type="Gene3D" id="3.40.50.1380">
    <property type="entry name" value="Methylglyoxal synthase-like domain"/>
    <property type="match status" value="1"/>
</dbReference>
<comment type="caution">
    <text evidence="18">The sequence shown here is derived from an EMBL/GenBank/DDBJ whole genome shotgun (WGS) entry which is preliminary data.</text>
</comment>
<comment type="similarity">
    <text evidence="2">Belongs to the CarB family.</text>
</comment>
<keyword evidence="8 15" id="KW-0547">Nucleotide-binding</keyword>
<dbReference type="PROSITE" id="PS51855">
    <property type="entry name" value="MGS"/>
    <property type="match status" value="1"/>
</dbReference>
<dbReference type="Pfam" id="PF02142">
    <property type="entry name" value="MGS"/>
    <property type="match status" value="1"/>
</dbReference>
<dbReference type="SMART" id="SM00851">
    <property type="entry name" value="MGS"/>
    <property type="match status" value="1"/>
</dbReference>
<dbReference type="PROSITE" id="PS00867">
    <property type="entry name" value="CPSASE_2"/>
    <property type="match status" value="1"/>
</dbReference>
<dbReference type="EMBL" id="MAJD01000001">
    <property type="protein sequence ID" value="OBX38301.1"/>
    <property type="molecule type" value="Genomic_DNA"/>
</dbReference>
<evidence type="ECO:0000256" key="10">
    <source>
        <dbReference type="ARBA" id="ARBA00022842"/>
    </source>
</evidence>
<keyword evidence="4 18" id="KW-0436">Ligase</keyword>
<sequence>MEIVYDAAELENYMTHAVKVSNDSPVLLDHFLNAAIEVDIDAVSDGRQVVIGGIMQHIEQAGVHSGDSACALPPYSLPADVQDEMRDQVKRMAVELGVKGLMNVQLAWQDGEIYVIEVNPRASRTVPFVSKCVGTSLAQIAARCMAGVSLADQGFVDEIVPHFFSVKEAVFPFAKFPGVDPILSPEMKSTGEVMGSGDTFAEAFYKAQLGAGEAIPALEGERKAFLSVRDPDKQGVIDVARSLLGLGFTLCATRGTASALQQAGLPVEVVNKVYEGRPHIVDLLKNDEVAYIVNTTEGRQAINDSSVIRRTALARKVPYATTLAGANAVCLALEYGNAITVRRLQELHAGVSQ</sequence>
<keyword evidence="7" id="KW-0677">Repeat</keyword>
<keyword evidence="5" id="KW-0028">Amino-acid biosynthesis</keyword>
<evidence type="ECO:0000256" key="5">
    <source>
        <dbReference type="ARBA" id="ARBA00022605"/>
    </source>
</evidence>
<dbReference type="GO" id="GO:0004087">
    <property type="term" value="F:carbamoyl-phosphate synthase (ammonia) activity"/>
    <property type="evidence" value="ECO:0007669"/>
    <property type="project" value="UniProtKB-EC"/>
</dbReference>
<dbReference type="Gene3D" id="3.30.470.20">
    <property type="entry name" value="ATP-grasp fold, B domain"/>
    <property type="match status" value="1"/>
</dbReference>
<dbReference type="UniPathway" id="UPA00070">
    <property type="reaction ID" value="UER00115"/>
</dbReference>
<dbReference type="PROSITE" id="PS50975">
    <property type="entry name" value="ATP_GRASP"/>
    <property type="match status" value="1"/>
</dbReference>
<dbReference type="InterPro" id="IPR036914">
    <property type="entry name" value="MGS-like_dom_sf"/>
</dbReference>
<accession>A0A1B8P7T8</accession>
<dbReference type="Proteomes" id="UP000092504">
    <property type="component" value="Unassembled WGS sequence"/>
</dbReference>
<keyword evidence="9 15" id="KW-0067">ATP-binding</keyword>